<evidence type="ECO:0000259" key="5">
    <source>
        <dbReference type="PROSITE" id="PS50893"/>
    </source>
</evidence>
<keyword evidence="3" id="KW-0547">Nucleotide-binding</keyword>
<accession>A2BW21</accession>
<proteinExistence type="inferred from homology"/>
<protein>
    <submittedName>
        <fullName evidence="6">Possible ABC transporter component, ATP-binding domain</fullName>
    </submittedName>
</protein>
<comment type="similarity">
    <text evidence="1">Belongs to the ABC transporter superfamily.</text>
</comment>
<organism evidence="6 7">
    <name type="scientific">Prochlorococcus marinus (strain MIT 9515)</name>
    <dbReference type="NCBI Taxonomy" id="167542"/>
    <lineage>
        <taxon>Bacteria</taxon>
        <taxon>Bacillati</taxon>
        <taxon>Cyanobacteriota</taxon>
        <taxon>Cyanophyceae</taxon>
        <taxon>Synechococcales</taxon>
        <taxon>Prochlorococcaceae</taxon>
        <taxon>Prochlorococcus</taxon>
    </lineage>
</organism>
<dbReference type="STRING" id="167542.P9515_07731"/>
<dbReference type="Pfam" id="PF00005">
    <property type="entry name" value="ABC_tran"/>
    <property type="match status" value="1"/>
</dbReference>
<gene>
    <name evidence="6" type="ordered locus">P9515_07731</name>
</gene>
<dbReference type="PROSITE" id="PS50893">
    <property type="entry name" value="ABC_TRANSPORTER_2"/>
    <property type="match status" value="1"/>
</dbReference>
<dbReference type="InterPro" id="IPR050153">
    <property type="entry name" value="Metal_Ion_Import_ABC"/>
</dbReference>
<keyword evidence="2" id="KW-0813">Transport</keyword>
<dbReference type="GO" id="GO:0016887">
    <property type="term" value="F:ATP hydrolysis activity"/>
    <property type="evidence" value="ECO:0007669"/>
    <property type="project" value="InterPro"/>
</dbReference>
<dbReference type="Gene3D" id="3.40.50.300">
    <property type="entry name" value="P-loop containing nucleotide triphosphate hydrolases"/>
    <property type="match status" value="1"/>
</dbReference>
<reference evidence="6 7" key="1">
    <citation type="journal article" date="2007" name="PLoS Genet.">
        <title>Patterns and implications of gene gain and loss in the evolution of Prochlorococcus.</title>
        <authorList>
            <person name="Kettler G.C."/>
            <person name="Martiny A.C."/>
            <person name="Huang K."/>
            <person name="Zucker J."/>
            <person name="Coleman M.L."/>
            <person name="Rodrigue S."/>
            <person name="Chen F."/>
            <person name="Lapidus A."/>
            <person name="Ferriera S."/>
            <person name="Johnson J."/>
            <person name="Steglich C."/>
            <person name="Church G.M."/>
            <person name="Richardson P."/>
            <person name="Chisholm S.W."/>
        </authorList>
    </citation>
    <scope>NUCLEOTIDE SEQUENCE [LARGE SCALE GENOMIC DNA]</scope>
    <source>
        <strain evidence="6 7">MIT 9515</strain>
    </source>
</reference>
<dbReference type="GeneID" id="60201798"/>
<dbReference type="Proteomes" id="UP000001589">
    <property type="component" value="Chromosome"/>
</dbReference>
<dbReference type="SMART" id="SM00382">
    <property type="entry name" value="AAA"/>
    <property type="match status" value="1"/>
</dbReference>
<dbReference type="SUPFAM" id="SSF52540">
    <property type="entry name" value="P-loop containing nucleoside triphosphate hydrolases"/>
    <property type="match status" value="1"/>
</dbReference>
<dbReference type="RefSeq" id="WP_011820087.1">
    <property type="nucleotide sequence ID" value="NC_008817.1"/>
</dbReference>
<evidence type="ECO:0000313" key="7">
    <source>
        <dbReference type="Proteomes" id="UP000001589"/>
    </source>
</evidence>
<dbReference type="KEGG" id="pmc:P9515_07731"/>
<dbReference type="OrthoDB" id="9789994at2"/>
<dbReference type="EMBL" id="CP000552">
    <property type="protein sequence ID" value="ABM71982.1"/>
    <property type="molecule type" value="Genomic_DNA"/>
</dbReference>
<dbReference type="InterPro" id="IPR027417">
    <property type="entry name" value="P-loop_NTPase"/>
</dbReference>
<evidence type="ECO:0000313" key="6">
    <source>
        <dbReference type="EMBL" id="ABM71982.1"/>
    </source>
</evidence>
<evidence type="ECO:0000256" key="3">
    <source>
        <dbReference type="ARBA" id="ARBA00022741"/>
    </source>
</evidence>
<dbReference type="InterPro" id="IPR003593">
    <property type="entry name" value="AAA+_ATPase"/>
</dbReference>
<keyword evidence="4 6" id="KW-0067">ATP-binding</keyword>
<dbReference type="eggNOG" id="COG1119">
    <property type="taxonomic scope" value="Bacteria"/>
</dbReference>
<dbReference type="GO" id="GO:0005524">
    <property type="term" value="F:ATP binding"/>
    <property type="evidence" value="ECO:0007669"/>
    <property type="project" value="UniProtKB-KW"/>
</dbReference>
<feature type="domain" description="ABC transporter" evidence="5">
    <location>
        <begin position="7"/>
        <end position="245"/>
    </location>
</feature>
<dbReference type="HOGENOM" id="CLU_000604_1_11_3"/>
<name>A2BW21_PROM5</name>
<sequence>MTSDYWLEAKNINCFKNGYEVVKDLNLKLKYSDNVVLIGPNGSGKSSLLELINRDIYPVIKKNVVFKLFNEELINIWELRKKVSIVNSDLKTRINPKLKVFDLIISGLYGKYCKITDKSKKDYLLVENLINKMSIINLSQKYFSHLSEGEKQIVLIARALVKKPDILILDEPIANLDLKSKFYVIDQINELNKLKTTIFCVTHDISMITEMYNRIIMLKDRTIIADGTQSETMINKNINNLFDINIELRRHKETWHIYRKSKQRLSRK</sequence>
<dbReference type="PANTHER" id="PTHR42734">
    <property type="entry name" value="METAL TRANSPORT SYSTEM ATP-BINDING PROTEIN TM_0124-RELATED"/>
    <property type="match status" value="1"/>
</dbReference>
<evidence type="ECO:0000256" key="2">
    <source>
        <dbReference type="ARBA" id="ARBA00022448"/>
    </source>
</evidence>
<evidence type="ECO:0000256" key="4">
    <source>
        <dbReference type="ARBA" id="ARBA00022840"/>
    </source>
</evidence>
<dbReference type="InterPro" id="IPR003439">
    <property type="entry name" value="ABC_transporter-like_ATP-bd"/>
</dbReference>
<dbReference type="AlphaFoldDB" id="A2BW21"/>
<dbReference type="PANTHER" id="PTHR42734:SF6">
    <property type="entry name" value="MOLYBDATE IMPORT ATP-BINDING PROTEIN MOLC"/>
    <property type="match status" value="1"/>
</dbReference>
<evidence type="ECO:0000256" key="1">
    <source>
        <dbReference type="ARBA" id="ARBA00005417"/>
    </source>
</evidence>